<dbReference type="SUPFAM" id="SSF81301">
    <property type="entry name" value="Nucleotidyltransferase"/>
    <property type="match status" value="1"/>
</dbReference>
<dbReference type="InterPro" id="IPR043519">
    <property type="entry name" value="NT_sf"/>
</dbReference>
<dbReference type="CDD" id="cd05403">
    <property type="entry name" value="NT_KNTase_like"/>
    <property type="match status" value="1"/>
</dbReference>
<organism evidence="2 3">
    <name type="scientific">Abyssobacteria bacterium (strain SURF_5)</name>
    <dbReference type="NCBI Taxonomy" id="2093360"/>
    <lineage>
        <taxon>Bacteria</taxon>
        <taxon>Pseudomonadati</taxon>
        <taxon>Candidatus Hydrogenedentota</taxon>
        <taxon>Candidatus Abyssobacteria</taxon>
    </lineage>
</organism>
<protein>
    <submittedName>
        <fullName evidence="2">Nucleotidyltransferase domain-containing protein</fullName>
    </submittedName>
</protein>
<dbReference type="PANTHER" id="PTHR37030">
    <property type="entry name" value="NUCLEOTIDYLTRANSFERASE"/>
    <property type="match status" value="1"/>
</dbReference>
<feature type="domain" description="Polymerase nucleotidyl transferase" evidence="1">
    <location>
        <begin position="70"/>
        <end position="144"/>
    </location>
</feature>
<comment type="caution">
    <text evidence="2">The sequence shown here is derived from an EMBL/GenBank/DDBJ whole genome shotgun (WGS) entry which is preliminary data.</text>
</comment>
<dbReference type="InterPro" id="IPR002934">
    <property type="entry name" value="Polymerase_NTP_transf_dom"/>
</dbReference>
<proteinExistence type="predicted"/>
<dbReference type="GO" id="GO:0016779">
    <property type="term" value="F:nucleotidyltransferase activity"/>
    <property type="evidence" value="ECO:0007669"/>
    <property type="project" value="InterPro"/>
</dbReference>
<evidence type="ECO:0000313" key="2">
    <source>
        <dbReference type="EMBL" id="RJP25558.1"/>
    </source>
</evidence>
<evidence type="ECO:0000313" key="3">
    <source>
        <dbReference type="Proteomes" id="UP000265882"/>
    </source>
</evidence>
<dbReference type="Proteomes" id="UP000265882">
    <property type="component" value="Unassembled WGS sequence"/>
</dbReference>
<accession>A0A3A4NYH9</accession>
<sequence>MDGALLSRTVINSSESIIEFADVLRHQIFRSSNPISFFDSMICSVYDKKKVGQIRIEGTVGIDEKLVNEIVRRILAIASPNRIILFGSASTGGMTRDSDIDLLILEDSPGNVREESVRLRDALRGLGYPFDVIVMPTERFEETKSIIGGIAYPANRSGRVIYEAA</sequence>
<dbReference type="AlphaFoldDB" id="A0A3A4NYH9"/>
<dbReference type="Gene3D" id="3.30.460.10">
    <property type="entry name" value="Beta Polymerase, domain 2"/>
    <property type="match status" value="1"/>
</dbReference>
<dbReference type="Pfam" id="PF01909">
    <property type="entry name" value="NTP_transf_2"/>
    <property type="match status" value="1"/>
</dbReference>
<keyword evidence="2" id="KW-0808">Transferase</keyword>
<name>A0A3A4NYH9_ABYX5</name>
<gene>
    <name evidence="2" type="ORF">C4520_02295</name>
</gene>
<dbReference type="PANTHER" id="PTHR37030:SF1">
    <property type="entry name" value="NUCLEOTIDYLTRANSFERASE"/>
    <property type="match status" value="1"/>
</dbReference>
<dbReference type="EMBL" id="QZKU01000021">
    <property type="protein sequence ID" value="RJP25558.1"/>
    <property type="molecule type" value="Genomic_DNA"/>
</dbReference>
<reference evidence="2 3" key="1">
    <citation type="journal article" date="2017" name="ISME J.">
        <title>Energy and carbon metabolisms in a deep terrestrial subsurface fluid microbial community.</title>
        <authorList>
            <person name="Momper L."/>
            <person name="Jungbluth S.P."/>
            <person name="Lee M.D."/>
            <person name="Amend J.P."/>
        </authorList>
    </citation>
    <scope>NUCLEOTIDE SEQUENCE [LARGE SCALE GENOMIC DNA]</scope>
    <source>
        <strain evidence="2">SURF_5</strain>
    </source>
</reference>
<evidence type="ECO:0000259" key="1">
    <source>
        <dbReference type="Pfam" id="PF01909"/>
    </source>
</evidence>